<keyword evidence="3" id="KW-1185">Reference proteome</keyword>
<feature type="transmembrane region" description="Helical" evidence="1">
    <location>
        <begin position="217"/>
        <end position="234"/>
    </location>
</feature>
<comment type="caution">
    <text evidence="2">The sequence shown here is derived from an EMBL/GenBank/DDBJ whole genome shotgun (WGS) entry which is preliminary data.</text>
</comment>
<name>A0ABN8LGM9_9CNID</name>
<evidence type="ECO:0000313" key="3">
    <source>
        <dbReference type="Proteomes" id="UP001159427"/>
    </source>
</evidence>
<feature type="transmembrane region" description="Helical" evidence="1">
    <location>
        <begin position="249"/>
        <end position="266"/>
    </location>
</feature>
<accession>A0ABN8LGM9</accession>
<keyword evidence="1" id="KW-0812">Transmembrane</keyword>
<reference evidence="2 3" key="1">
    <citation type="submission" date="2022-05" db="EMBL/GenBank/DDBJ databases">
        <authorList>
            <consortium name="Genoscope - CEA"/>
            <person name="William W."/>
        </authorList>
    </citation>
    <scope>NUCLEOTIDE SEQUENCE [LARGE SCALE GENOMIC DNA]</scope>
</reference>
<evidence type="ECO:0000313" key="2">
    <source>
        <dbReference type="EMBL" id="CAH3016237.1"/>
    </source>
</evidence>
<evidence type="ECO:0000256" key="1">
    <source>
        <dbReference type="SAM" id="Phobius"/>
    </source>
</evidence>
<feature type="transmembrane region" description="Helical" evidence="1">
    <location>
        <begin position="178"/>
        <end position="196"/>
    </location>
</feature>
<organism evidence="2 3">
    <name type="scientific">Porites evermanni</name>
    <dbReference type="NCBI Taxonomy" id="104178"/>
    <lineage>
        <taxon>Eukaryota</taxon>
        <taxon>Metazoa</taxon>
        <taxon>Cnidaria</taxon>
        <taxon>Anthozoa</taxon>
        <taxon>Hexacorallia</taxon>
        <taxon>Scleractinia</taxon>
        <taxon>Fungiina</taxon>
        <taxon>Poritidae</taxon>
        <taxon>Porites</taxon>
    </lineage>
</organism>
<feature type="transmembrane region" description="Helical" evidence="1">
    <location>
        <begin position="68"/>
        <end position="87"/>
    </location>
</feature>
<sequence length="315" mass="35553">MRTAKAVVCDWFTFMLSIPQTQPMSAAQKFTKWSSLLAYCVGGFSLLVCPQLWKFLLQLEFQGRTEGYLRVIGLGVFIIGFIIVIAARSNFQDNHNVTILGSVISRLLYVNGILIMLVLRNMLPLSFALVFMALDTLLPLITLVIWYHETEGASMSLFFREVFSPILKFRGLTSGGPIAAVFSVGIFQLLFWLIFVSRPDIAQEKLQLDQFQAHSSGYLAAVFFTLSVHGWYHVTNASSANHPFVPATIFYRVALSVPVLLILRFVNQIELNLCLTLIGFDICLSILILILVTFSKRKISNESEERTQLTHEEKE</sequence>
<proteinExistence type="predicted"/>
<protein>
    <submittedName>
        <fullName evidence="2">Uncharacterized protein</fullName>
    </submittedName>
</protein>
<feature type="transmembrane region" description="Helical" evidence="1">
    <location>
        <begin position="36"/>
        <end position="56"/>
    </location>
</feature>
<keyword evidence="1" id="KW-1133">Transmembrane helix</keyword>
<gene>
    <name evidence="2" type="ORF">PEVE_00027066</name>
</gene>
<feature type="transmembrane region" description="Helical" evidence="1">
    <location>
        <begin position="126"/>
        <end position="147"/>
    </location>
</feature>
<feature type="transmembrane region" description="Helical" evidence="1">
    <location>
        <begin position="273"/>
        <end position="294"/>
    </location>
</feature>
<feature type="transmembrane region" description="Helical" evidence="1">
    <location>
        <begin position="99"/>
        <end position="119"/>
    </location>
</feature>
<dbReference type="Proteomes" id="UP001159427">
    <property type="component" value="Unassembled WGS sequence"/>
</dbReference>
<dbReference type="EMBL" id="CALNXI010000037">
    <property type="protein sequence ID" value="CAH3016237.1"/>
    <property type="molecule type" value="Genomic_DNA"/>
</dbReference>
<keyword evidence="1" id="KW-0472">Membrane</keyword>